<protein>
    <recommendedName>
        <fullName evidence="4">Phosphatidylinositol kinase</fullName>
    </recommendedName>
</protein>
<accession>A0A221MFZ0</accession>
<evidence type="ECO:0000313" key="2">
    <source>
        <dbReference type="EMBL" id="ASN06530.1"/>
    </source>
</evidence>
<dbReference type="OrthoDB" id="2943863at2"/>
<keyword evidence="3" id="KW-1185">Reference proteome</keyword>
<evidence type="ECO:0008006" key="4">
    <source>
        <dbReference type="Google" id="ProtNLM"/>
    </source>
</evidence>
<dbReference type="KEGG" id="vne:CFK40_16660"/>
<name>A0A221MFZ0_9BACI</name>
<sequence length="105" mass="12290">MKMNRHYDHQHIYDLCKKHMHAYVLAETSDGKKHDGIITGLDDEYVYIAVPNDQPNHKPSRDEERQFGYGYPGYGYGYGYGRPRRFNRLILPLAALTALSILPWY</sequence>
<dbReference type="AlphaFoldDB" id="A0A221MFZ0"/>
<keyword evidence="1" id="KW-0812">Transmembrane</keyword>
<keyword evidence="1" id="KW-0472">Membrane</keyword>
<dbReference type="EMBL" id="CP022437">
    <property type="protein sequence ID" value="ASN06530.1"/>
    <property type="molecule type" value="Genomic_DNA"/>
</dbReference>
<reference evidence="2 3" key="1">
    <citation type="journal article" date="2003" name="Int. J. Syst. Evol. Microbiol.">
        <title>Virgibacillus carmonensis sp. nov., Virgibacillus necropolis sp. nov. and Virgibacillus picturae sp. nov., three novel species isolated from deteriorated mural paintings, transfer of the species of the genus salibacillus to Virgibacillus, as Virgibacillus marismortui comb. nov. and Virgibacillus salexigens comb. nov., and emended description of the genus Virgibacillus.</title>
        <authorList>
            <person name="Heyrman J."/>
            <person name="Logan N.A."/>
            <person name="Busse H.J."/>
            <person name="Balcaen A."/>
            <person name="Lebbe L."/>
            <person name="Rodriguez-Diaz M."/>
            <person name="Swings J."/>
            <person name="De Vos P."/>
        </authorList>
    </citation>
    <scope>NUCLEOTIDE SEQUENCE [LARGE SCALE GENOMIC DNA]</scope>
    <source>
        <strain evidence="2 3">LMG 19488</strain>
    </source>
</reference>
<gene>
    <name evidence="2" type="ORF">CFK40_16660</name>
</gene>
<organism evidence="2 3">
    <name type="scientific">Virgibacillus necropolis</name>
    <dbReference type="NCBI Taxonomy" id="163877"/>
    <lineage>
        <taxon>Bacteria</taxon>
        <taxon>Bacillati</taxon>
        <taxon>Bacillota</taxon>
        <taxon>Bacilli</taxon>
        <taxon>Bacillales</taxon>
        <taxon>Bacillaceae</taxon>
        <taxon>Virgibacillus</taxon>
    </lineage>
</organism>
<dbReference type="Proteomes" id="UP000204391">
    <property type="component" value="Chromosome"/>
</dbReference>
<proteinExistence type="predicted"/>
<evidence type="ECO:0000256" key="1">
    <source>
        <dbReference type="SAM" id="Phobius"/>
    </source>
</evidence>
<feature type="transmembrane region" description="Helical" evidence="1">
    <location>
        <begin position="86"/>
        <end position="104"/>
    </location>
</feature>
<evidence type="ECO:0000313" key="3">
    <source>
        <dbReference type="Proteomes" id="UP000204391"/>
    </source>
</evidence>
<keyword evidence="1" id="KW-1133">Transmembrane helix</keyword>